<dbReference type="TCDB" id="9.B.133.2.2">
    <property type="family name" value="the ice nucleation protein secretion system (inp-ss) family"/>
</dbReference>
<dbReference type="eggNOG" id="COG4625">
    <property type="taxonomic scope" value="Bacteria"/>
</dbReference>
<gene>
    <name evidence="1" type="ordered locus">Ocepr_2062</name>
</gene>
<keyword evidence="2" id="KW-1185">Reference proteome</keyword>
<reference evidence="2" key="1">
    <citation type="submission" date="2010-11" db="EMBL/GenBank/DDBJ databases">
        <title>The complete sequence of chromosome of Oceanithermus profundus DSM 14977.</title>
        <authorList>
            <consortium name="US DOE Joint Genome Institute (JGI-PGF)"/>
            <person name="Lucas S."/>
            <person name="Copeland A."/>
            <person name="Lapidus A."/>
            <person name="Bruce D."/>
            <person name="Goodwin L."/>
            <person name="Pitluck S."/>
            <person name="Kyrpides N."/>
            <person name="Mavromatis K."/>
            <person name="Pagani I."/>
            <person name="Ivanova N."/>
            <person name="Zhang X."/>
            <person name="Brettin T."/>
            <person name="Detter J.C."/>
            <person name="Tapia R."/>
            <person name="Han C."/>
            <person name="Land M."/>
            <person name="Hauser L."/>
            <person name="Markowitz V."/>
            <person name="Cheng J.-F."/>
            <person name="Hugenholtz P."/>
            <person name="Woyke T."/>
            <person name="Wu D."/>
            <person name="Tindall B."/>
            <person name="Faehnrich R."/>
            <person name="Brambilla E."/>
            <person name="Klenk H.-P."/>
            <person name="Eisen J.A."/>
        </authorList>
    </citation>
    <scope>NUCLEOTIDE SEQUENCE [LARGE SCALE GENOMIC DNA]</scope>
    <source>
        <strain evidence="2">DSM 14977 / NBRC 100410 / VKM B-2274 / 506</strain>
    </source>
</reference>
<dbReference type="EMBL" id="CP002361">
    <property type="protein sequence ID" value="ADR37512.1"/>
    <property type="molecule type" value="Genomic_DNA"/>
</dbReference>
<sequence precursor="true">MMGVRRFWIAVFFAVLSALAVGQVGNHPLVVPGTELGWESARLELVLRVTERTPLKLSVYSPGFDPGDYRAPNELGDERYDGGKGELKTLLEIFDAAGAVRLRKEWGVEPHRWYKLVDGVLSPGDYLITVKFFGNGKNALAFKLDGDPAKVTLQVAPGSMQTYNVHGPKWVYPFALEKRGWTAPLVVGIYDGDGPEELEVRARKPDGTEEALPSPPNGGWVRYPIDEAGTYRFGFRQPEGAKQFTNTVGFEIFLGDVAVEVVDEEGRPVAGATYATSGYYDRTVRLTKVPEGWTHVATAATYGKKLAEDRVLFGPGGGRVRFVLRPQTGTVALEGAAVCAAERLPAPLVVKLGARRVELDAAGEARVELPAGRYPVAVEVPGARVQAPAEVVVRAGERTQVALNVVPVLELGLEVTPAVAGAGDRVRVVARLQTAYPYPLPAELRLDAPAGLRFEGNPAIRGTVQAGRPLELVASARAEAPGVYEVKATSRPCAAARTARLEVRRPASFTIEKEALTPEVPLGGEARFAVRVANVGERAGAVRVRDVLPAGLSGEGLDERLTLEPGAVRRFEVAARVTEAAAAERVNTAVLFDEAGRELARASAAVRVLTPDVRLTRSLDKRVVVPGEAVEVCLQVANTGPAPLSYTLTDRAPDWLEPEAAPRFEGSLDPGADAEHCYPARVRFGPAAEGRFHARLDSNAGERTAPDAIRRVPLGLEKRVAPQRVVLGGEAEFTVTVTNPTDHELTVRLQEAPDAELGMEAARETITLAPGERRELRYPARPTAAGRFANQASAYVGGVPAAFPARAELEVRPELTARRVSEVRLPFQVEGRGDGLLVAHRPPEGARYRLGSSRLDGLPTAEPRRAADGRLIWKLPFAHEGVLSYTLEHEGPLPELSEPALTLLAGDRELPLEGQLSLDDYERARPLEINEREGMIREPAPGSVLRDADALKIFVEAPYGEDVQVLVNGEPVGSNRLGEATYDAARGVQELRYYGVPLAVGANRVEVRAGDLRDVVEVFRAGRPVELVARPLGAVADGRSPVRVRIEARDAAGLTAGSGFVTVMSDPEPLTPDANPAESGYQALLRDGAAEIELAPMVRPGEVRVRMAKDAIESESRFYVAGTERPFWLAQGSVTARYGGGFELGGLGRAYGELPLAGGTLQAALGANAAVDAGGAHYRPDLADREDPNDRFPLTGAGAEAELPLASEDGVALRYDREDFTAGYHRTALALPGVRGLPSATALYAKTRGPLEAGGFLALLPAGEVSEVIVPDGTRTYLLSQPAEPGSETVELITGARTTRLVPLRDYVLDAPSGVLTLARPLWSSERNLEPVRLRVTYAPASTARSVLAFGAGGRYRSGPFSFGAGVASLDRGATWKFGAEAAYKDADVSAAIGYGLDAGRSVFTLRASGRRGRVEAAGDLRYDGALQGRLRLAGHLSERDAVVFEHRAATGDQRSDVLYERRFDRITGGLGLGYDWSRAALEGVGRVGYRTERAEASLTHRQSFSAAPSLSVLAARYLVDANLEAEAELAHTWGVGTSGTVGLKQRLGPANLGLSYQLPGASGDGNRARFGVDVPLPLGERTTLDLSAGYEKSFAGGDQQLAAGVGVRYRTDRIAATAGVEGAAGTHGGKLTLRSGATGQLDARQTVSFDANYVLASETRGRFTLAYAFRGAALQFLTYHRLVHAAATTLEGEFAPVWHPNLNFQLRPSAAYRVALGDPGGSLYQLGLGANYYFTPRFGLGAGLLALWQPGAGVSRTAFNLEGSFRVADPVWVNLGYTFGGFQGLTPEARPGVYLRLDLFGGSEDPQPQGGNQ</sequence>
<protein>
    <recommendedName>
        <fullName evidence="3">DUF11 domain-containing protein</fullName>
    </recommendedName>
</protein>
<dbReference type="STRING" id="670487.Ocepr_2062"/>
<reference evidence="1 2" key="2">
    <citation type="journal article" date="2011" name="Stand. Genomic Sci.">
        <title>Complete genome sequence of Oceanithermus profundus type strain (506).</title>
        <authorList>
            <person name="Pati A."/>
            <person name="Zhang X."/>
            <person name="Lapidus A."/>
            <person name="Nolan M."/>
            <person name="Lucas S."/>
            <person name="Del Rio T.G."/>
            <person name="Tice H."/>
            <person name="Cheng J.F."/>
            <person name="Tapia R."/>
            <person name="Han C."/>
            <person name="Goodwin L."/>
            <person name="Pitluck S."/>
            <person name="Liolios K."/>
            <person name="Pagani I."/>
            <person name="Ivanova N."/>
            <person name="Mavromatis K."/>
            <person name="Chen A."/>
            <person name="Palaniappan K."/>
            <person name="Hauser L."/>
            <person name="Jeffries C.D."/>
            <person name="Brambilla E.M."/>
            <person name="Rohl A."/>
            <person name="Mwirichia R."/>
            <person name="Rohde M."/>
            <person name="Tindall B.J."/>
            <person name="Sikorski J."/>
            <person name="Wirth R."/>
            <person name="Goker M."/>
            <person name="Woyke T."/>
            <person name="Detter J.C."/>
            <person name="Bristow J."/>
            <person name="Eisen J.A."/>
            <person name="Markowitz V."/>
            <person name="Hugenholtz P."/>
            <person name="Kyrpides N.C."/>
            <person name="Klenk H.P."/>
            <person name="Land M."/>
        </authorList>
    </citation>
    <scope>NUCLEOTIDE SEQUENCE [LARGE SCALE GENOMIC DNA]</scope>
    <source>
        <strain evidence="2">DSM 14977 / NBRC 100410 / VKM B-2274 / 506</strain>
    </source>
</reference>
<dbReference type="KEGG" id="opr:Ocepr_2062"/>
<organism evidence="1 2">
    <name type="scientific">Oceanithermus profundus (strain DSM 14977 / NBRC 100410 / VKM B-2274 / 506)</name>
    <dbReference type="NCBI Taxonomy" id="670487"/>
    <lineage>
        <taxon>Bacteria</taxon>
        <taxon>Thermotogati</taxon>
        <taxon>Deinococcota</taxon>
        <taxon>Deinococci</taxon>
        <taxon>Thermales</taxon>
        <taxon>Thermaceae</taxon>
        <taxon>Oceanithermus</taxon>
    </lineage>
</organism>
<evidence type="ECO:0008006" key="3">
    <source>
        <dbReference type="Google" id="ProtNLM"/>
    </source>
</evidence>
<dbReference type="HOGENOM" id="CLU_244843_0_0_0"/>
<accession>E4UA69</accession>
<evidence type="ECO:0000313" key="2">
    <source>
        <dbReference type="Proteomes" id="UP000008722"/>
    </source>
</evidence>
<name>E4UA69_OCEP5</name>
<proteinExistence type="predicted"/>
<dbReference type="Proteomes" id="UP000008722">
    <property type="component" value="Chromosome"/>
</dbReference>
<dbReference type="OrthoDB" id="9773411at2"/>
<dbReference type="RefSeq" id="WP_013458682.1">
    <property type="nucleotide sequence ID" value="NC_014761.1"/>
</dbReference>
<evidence type="ECO:0000313" key="1">
    <source>
        <dbReference type="EMBL" id="ADR37512.1"/>
    </source>
</evidence>